<dbReference type="InterPro" id="IPR054579">
    <property type="entry name" value="GCE-like_dom"/>
</dbReference>
<dbReference type="GO" id="GO:0046274">
    <property type="term" value="P:lignin catabolic process"/>
    <property type="evidence" value="ECO:0007669"/>
    <property type="project" value="UniProtKB-KW"/>
</dbReference>
<comment type="subcellular location">
    <subcellularLocation>
        <location evidence="1">Secreted</location>
    </subcellularLocation>
</comment>
<feature type="domain" description="4-O-methyl-glucuronoyl methylesterase-like" evidence="11">
    <location>
        <begin position="176"/>
        <end position="319"/>
    </location>
</feature>
<evidence type="ECO:0000256" key="9">
    <source>
        <dbReference type="ARBA" id="ARBA00026105"/>
    </source>
</evidence>
<dbReference type="EC" id="3.1.1.117" evidence="9"/>
<dbReference type="GO" id="GO:0052689">
    <property type="term" value="F:carboxylic ester hydrolase activity"/>
    <property type="evidence" value="ECO:0007669"/>
    <property type="project" value="UniProtKB-KW"/>
</dbReference>
<comment type="similarity">
    <text evidence="2">Belongs to the carbohydrate esterase 15 (CE15) family.</text>
</comment>
<evidence type="ECO:0000256" key="6">
    <source>
        <dbReference type="ARBA" id="ARBA00022801"/>
    </source>
</evidence>
<dbReference type="Proteomes" id="UP000308730">
    <property type="component" value="Unassembled WGS sequence"/>
</dbReference>
<dbReference type="GO" id="GO:0005576">
    <property type="term" value="C:extracellular region"/>
    <property type="evidence" value="ECO:0007669"/>
    <property type="project" value="UniProtKB-SubCell"/>
</dbReference>
<keyword evidence="4" id="KW-0964">Secreted</keyword>
<keyword evidence="5 10" id="KW-0732">Signal</keyword>
<dbReference type="OrthoDB" id="3781271at2759"/>
<evidence type="ECO:0000256" key="8">
    <source>
        <dbReference type="ARBA" id="ARBA00024511"/>
    </source>
</evidence>
<feature type="domain" description="4-O-methyl-glucuronoyl methylesterase-like" evidence="11">
    <location>
        <begin position="108"/>
        <end position="174"/>
    </location>
</feature>
<name>A0A4S4MV37_9APHY</name>
<accession>A0A4S4MV37</accession>
<evidence type="ECO:0000256" key="3">
    <source>
        <dbReference type="ARBA" id="ARBA00022487"/>
    </source>
</evidence>
<evidence type="ECO:0000259" key="11">
    <source>
        <dbReference type="Pfam" id="PF22244"/>
    </source>
</evidence>
<keyword evidence="13" id="KW-1185">Reference proteome</keyword>
<comment type="caution">
    <text evidence="12">The sequence shown here is derived from an EMBL/GenBank/DDBJ whole genome shotgun (WGS) entry which is preliminary data.</text>
</comment>
<keyword evidence="3" id="KW-0719">Serine esterase</keyword>
<evidence type="ECO:0000256" key="5">
    <source>
        <dbReference type="ARBA" id="ARBA00022729"/>
    </source>
</evidence>
<dbReference type="Pfam" id="PF22244">
    <property type="entry name" value="GCE_fung"/>
    <property type="match status" value="2"/>
</dbReference>
<evidence type="ECO:0000313" key="12">
    <source>
        <dbReference type="EMBL" id="THH29795.1"/>
    </source>
</evidence>
<dbReference type="EMBL" id="SGPM01000107">
    <property type="protein sequence ID" value="THH29795.1"/>
    <property type="molecule type" value="Genomic_DNA"/>
</dbReference>
<evidence type="ECO:0000256" key="4">
    <source>
        <dbReference type="ARBA" id="ARBA00022525"/>
    </source>
</evidence>
<dbReference type="InterPro" id="IPR029058">
    <property type="entry name" value="AB_hydrolase_fold"/>
</dbReference>
<evidence type="ECO:0000313" key="13">
    <source>
        <dbReference type="Proteomes" id="UP000308730"/>
    </source>
</evidence>
<protein>
    <recommendedName>
        <fullName evidence="9">(4-O-methyl)-D-glucuronate--lignin esterase</fullName>
        <ecNumber evidence="9">3.1.1.117</ecNumber>
    </recommendedName>
</protein>
<feature type="signal peptide" evidence="10">
    <location>
        <begin position="1"/>
        <end position="18"/>
    </location>
</feature>
<keyword evidence="7" id="KW-0439">Lignin degradation</keyword>
<feature type="chain" id="PRO_5020460016" description="(4-O-methyl)-D-glucuronate--lignin esterase" evidence="10">
    <location>
        <begin position="19"/>
        <end position="342"/>
    </location>
</feature>
<gene>
    <name evidence="12" type="ORF">EUX98_g4398</name>
</gene>
<comment type="catalytic activity">
    <reaction evidence="8">
        <text>a 4-O-methyl-alpha-D-glucuronosyl ester derivative + H2O = 4-O-methyl-alpha-D-glucuronate derivative + an alcohol + H(+)</text>
        <dbReference type="Rhea" id="RHEA:67452"/>
        <dbReference type="ChEBI" id="CHEBI:15377"/>
        <dbReference type="ChEBI" id="CHEBI:15378"/>
        <dbReference type="ChEBI" id="CHEBI:30879"/>
        <dbReference type="ChEBI" id="CHEBI:171667"/>
        <dbReference type="ChEBI" id="CHEBI:171668"/>
        <dbReference type="EC" id="3.1.1.117"/>
    </reaction>
    <physiologicalReaction direction="left-to-right" evidence="8">
        <dbReference type="Rhea" id="RHEA:67453"/>
    </physiologicalReaction>
</comment>
<sequence length="342" mass="36068">MFFCTLLAALLLIAPALALPQPSDEGTLAARAPNPCTAPSTANTNVSALNNPFIFNDGTPVQTAADWTCRHQQIAALILGYEGGTLPGTPQSVAATFSKNGNSGSLAITVKDNNTQITFTPTITFPSGNPPTGGWPLVIAVGGASLPIPSNIAVLNFDNSGMAEQDSTASRGQGLRIIDALEITPSANINTQKLAVTGCSRDGKGALWIGAFEERIALTIPQESGSGGDTCWRLSHYEKDSGSVVQDATEIVTEKVWFSTNFNNYVNELNVLPYDHHLLAALIAPRAMISYENADYVWLSPLSSFGCMTAAHTVWQALGVANNHGFVQVGGHSHCAWPANSD</sequence>
<proteinExistence type="inferred from homology"/>
<evidence type="ECO:0000256" key="7">
    <source>
        <dbReference type="ARBA" id="ARBA00023185"/>
    </source>
</evidence>
<dbReference type="Gene3D" id="3.40.50.1820">
    <property type="entry name" value="alpha/beta hydrolase"/>
    <property type="match status" value="2"/>
</dbReference>
<keyword evidence="6" id="KW-0378">Hydrolase</keyword>
<organism evidence="12 13">
    <name type="scientific">Antrodiella citrinella</name>
    <dbReference type="NCBI Taxonomy" id="2447956"/>
    <lineage>
        <taxon>Eukaryota</taxon>
        <taxon>Fungi</taxon>
        <taxon>Dikarya</taxon>
        <taxon>Basidiomycota</taxon>
        <taxon>Agaricomycotina</taxon>
        <taxon>Agaricomycetes</taxon>
        <taxon>Polyporales</taxon>
        <taxon>Steccherinaceae</taxon>
        <taxon>Antrodiella</taxon>
    </lineage>
</organism>
<evidence type="ECO:0000256" key="1">
    <source>
        <dbReference type="ARBA" id="ARBA00004613"/>
    </source>
</evidence>
<evidence type="ECO:0000256" key="2">
    <source>
        <dbReference type="ARBA" id="ARBA00010092"/>
    </source>
</evidence>
<dbReference type="AlphaFoldDB" id="A0A4S4MV37"/>
<reference evidence="12 13" key="1">
    <citation type="submission" date="2019-02" db="EMBL/GenBank/DDBJ databases">
        <title>Genome sequencing of the rare red list fungi Antrodiella citrinella (Flaviporus citrinellus).</title>
        <authorList>
            <person name="Buettner E."/>
            <person name="Kellner H."/>
        </authorList>
    </citation>
    <scope>NUCLEOTIDE SEQUENCE [LARGE SCALE GENOMIC DNA]</scope>
    <source>
        <strain evidence="12 13">DSM 108506</strain>
    </source>
</reference>
<evidence type="ECO:0000256" key="10">
    <source>
        <dbReference type="SAM" id="SignalP"/>
    </source>
</evidence>